<keyword evidence="3" id="KW-1185">Reference proteome</keyword>
<gene>
    <name evidence="2" type="ORF">CYMTET_12239</name>
</gene>
<feature type="region of interest" description="Disordered" evidence="1">
    <location>
        <begin position="24"/>
        <end position="48"/>
    </location>
</feature>
<feature type="region of interest" description="Disordered" evidence="1">
    <location>
        <begin position="230"/>
        <end position="261"/>
    </location>
</feature>
<reference evidence="2 3" key="1">
    <citation type="journal article" date="2015" name="Genome Biol. Evol.">
        <title>Comparative Genomics of a Bacterivorous Green Alga Reveals Evolutionary Causalities and Consequences of Phago-Mixotrophic Mode of Nutrition.</title>
        <authorList>
            <person name="Burns J.A."/>
            <person name="Paasch A."/>
            <person name="Narechania A."/>
            <person name="Kim E."/>
        </authorList>
    </citation>
    <scope>NUCLEOTIDE SEQUENCE [LARGE SCALE GENOMIC DNA]</scope>
    <source>
        <strain evidence="2 3">PLY_AMNH</strain>
    </source>
</reference>
<dbReference type="EMBL" id="LGRX02004621">
    <property type="protein sequence ID" value="KAK3279897.1"/>
    <property type="molecule type" value="Genomic_DNA"/>
</dbReference>
<name>A0AAE0GKY5_9CHLO</name>
<protein>
    <submittedName>
        <fullName evidence="2">Uncharacterized protein</fullName>
    </submittedName>
</protein>
<evidence type="ECO:0000313" key="2">
    <source>
        <dbReference type="EMBL" id="KAK3279897.1"/>
    </source>
</evidence>
<dbReference type="Proteomes" id="UP001190700">
    <property type="component" value="Unassembled WGS sequence"/>
</dbReference>
<sequence>MSAPTTRAKRKLLLKNDIDSSIRLVPSVRDSPTPSTPPVPIPAAAQANDPDEIKQARALYESNVSKIVVVLKNEFGSAGLDLVSFALDDPTKEVIEQVNELLYDTLAYIVKGDSPAEHFLLGTDSVSDRDNRRALLDLIKGCVPPGVRRTLQEEHSQLRYPARVDPRPVLAKEQRLVRDNRAEDWTPTEMSRKYKMFERLDPDSSTRRIMEVLGTLTSRLEKIESAIKYQRLGGASAAPPKQRRGKGLDGYRTGRPIPRRR</sequence>
<accession>A0AAE0GKY5</accession>
<organism evidence="2 3">
    <name type="scientific">Cymbomonas tetramitiformis</name>
    <dbReference type="NCBI Taxonomy" id="36881"/>
    <lineage>
        <taxon>Eukaryota</taxon>
        <taxon>Viridiplantae</taxon>
        <taxon>Chlorophyta</taxon>
        <taxon>Pyramimonadophyceae</taxon>
        <taxon>Pyramimonadales</taxon>
        <taxon>Pyramimonadaceae</taxon>
        <taxon>Cymbomonas</taxon>
    </lineage>
</organism>
<evidence type="ECO:0000313" key="3">
    <source>
        <dbReference type="Proteomes" id="UP001190700"/>
    </source>
</evidence>
<evidence type="ECO:0000256" key="1">
    <source>
        <dbReference type="SAM" id="MobiDB-lite"/>
    </source>
</evidence>
<dbReference type="AlphaFoldDB" id="A0AAE0GKY5"/>
<proteinExistence type="predicted"/>
<comment type="caution">
    <text evidence="2">The sequence shown here is derived from an EMBL/GenBank/DDBJ whole genome shotgun (WGS) entry which is preliminary data.</text>
</comment>